<organism evidence="22 23">
    <name type="scientific">Roseibium polysiphoniae</name>
    <dbReference type="NCBI Taxonomy" id="2571221"/>
    <lineage>
        <taxon>Bacteria</taxon>
        <taxon>Pseudomonadati</taxon>
        <taxon>Pseudomonadota</taxon>
        <taxon>Alphaproteobacteria</taxon>
        <taxon>Hyphomicrobiales</taxon>
        <taxon>Stappiaceae</taxon>
        <taxon>Roseibium</taxon>
    </lineage>
</organism>
<evidence type="ECO:0000256" key="16">
    <source>
        <dbReference type="ARBA" id="ARBA00049209"/>
    </source>
</evidence>
<feature type="binding site" evidence="17">
    <location>
        <position position="365"/>
    </location>
    <ligand>
        <name>(6S)-NADPHX</name>
        <dbReference type="ChEBI" id="CHEBI:64076"/>
    </ligand>
</feature>
<comment type="catalytic activity">
    <reaction evidence="16 17 19">
        <text>(6S)-NADPHX + ADP = AMP + phosphate + NADPH + H(+)</text>
        <dbReference type="Rhea" id="RHEA:32235"/>
        <dbReference type="ChEBI" id="CHEBI:15378"/>
        <dbReference type="ChEBI" id="CHEBI:43474"/>
        <dbReference type="ChEBI" id="CHEBI:57783"/>
        <dbReference type="ChEBI" id="CHEBI:64076"/>
        <dbReference type="ChEBI" id="CHEBI:456215"/>
        <dbReference type="ChEBI" id="CHEBI:456216"/>
        <dbReference type="EC" id="4.2.1.136"/>
    </reaction>
</comment>
<feature type="binding site" evidence="18">
    <location>
        <position position="146"/>
    </location>
    <ligand>
        <name>(6S)-NADPHX</name>
        <dbReference type="ChEBI" id="CHEBI:64076"/>
    </ligand>
</feature>
<sequence length="487" mass="49585">MGQADSMTIASGTPGIALMERAGGHVARVASEMCLPQGRIAIVCGPGNNGGDGFVAARHLHQAGHAVDVLLLTDPAGLKGDAAIAFGQMGLPSQVVEPAELKENLSGSDLIIDALFGAGLDRPLEGNAAAFADIFNKSGVPVLSVDLASGVNGSTGEAEGAAIQAARSVTFFRCKPGHYLLPGRNLCGDVSCVDIGIPESVLCEIGPQTFLNEPSLWQEAWPVPGRAGHKYDRGHAVVFSGPMSSTGAARLAAGASLRAGAGLVTLASPPSAMMVNASHLTAVMLRSVKRLDDISDLLTDKRLNSLLIGPGYGVGDDTSEAVSVLLKSECAVVLDADALTSHQNAPEALFAQIKGREAPVVLTPHDGEFARLFPDLVAVDKLTRARSAAARSGAIVLLKGADTVIASPDDRAAINANAPPWLATAGSGDVLAGIICGLLAQKMPAFEAAAMAAWLHGAAGVEAGAGLIAEDLAPAMRPVIAGLVEKP</sequence>
<feature type="binding site" evidence="17">
    <location>
        <position position="429"/>
    </location>
    <ligand>
        <name>(6S)-NADPHX</name>
        <dbReference type="ChEBI" id="CHEBI:64076"/>
    </ligand>
</feature>
<feature type="binding site" evidence="17">
    <location>
        <position position="248"/>
    </location>
    <ligand>
        <name>(6S)-NADPHX</name>
        <dbReference type="ChEBI" id="CHEBI:64076"/>
    </ligand>
</feature>
<feature type="binding site" evidence="18">
    <location>
        <position position="113"/>
    </location>
    <ligand>
        <name>K(+)</name>
        <dbReference type="ChEBI" id="CHEBI:29103"/>
    </ligand>
</feature>
<evidence type="ECO:0000256" key="7">
    <source>
        <dbReference type="ARBA" id="ARBA00022840"/>
    </source>
</evidence>
<dbReference type="InterPro" id="IPR000631">
    <property type="entry name" value="CARKD"/>
</dbReference>
<evidence type="ECO:0000256" key="17">
    <source>
        <dbReference type="HAMAP-Rule" id="MF_01965"/>
    </source>
</evidence>
<keyword evidence="8 17" id="KW-0521">NADP</keyword>
<comment type="function">
    <text evidence="14 19">Bifunctional enzyme that catalyzes the epimerization of the S- and R-forms of NAD(P)HX and the dehydration of the S-form of NAD(P)HX at the expense of ADP, which is converted to AMP. This allows the repair of both epimers of NAD(P)HX, a damaged form of NAD(P)H that is a result of enzymatic or heat-dependent hydration.</text>
</comment>
<evidence type="ECO:0000259" key="21">
    <source>
        <dbReference type="PROSITE" id="PS51385"/>
    </source>
</evidence>
<evidence type="ECO:0000313" key="23">
    <source>
        <dbReference type="Proteomes" id="UP000705379"/>
    </source>
</evidence>
<dbReference type="GO" id="GO:0052855">
    <property type="term" value="F:ADP-dependent NAD(P)H-hydrate dehydratase activity"/>
    <property type="evidence" value="ECO:0007669"/>
    <property type="project" value="UniProtKB-UniRule"/>
</dbReference>
<evidence type="ECO:0000256" key="14">
    <source>
        <dbReference type="ARBA" id="ARBA00025153"/>
    </source>
</evidence>
<dbReference type="AlphaFoldDB" id="A0A944GSN3"/>
<dbReference type="SUPFAM" id="SSF64153">
    <property type="entry name" value="YjeF N-terminal domain-like"/>
    <property type="match status" value="1"/>
</dbReference>
<comment type="catalytic activity">
    <reaction evidence="2 18 19">
        <text>(6R)-NADPHX = (6S)-NADPHX</text>
        <dbReference type="Rhea" id="RHEA:32227"/>
        <dbReference type="ChEBI" id="CHEBI:64076"/>
        <dbReference type="ChEBI" id="CHEBI:64077"/>
        <dbReference type="EC" id="5.1.99.6"/>
    </reaction>
</comment>
<comment type="subunit">
    <text evidence="17">Homotetramer.</text>
</comment>
<dbReference type="EC" id="5.1.99.6" evidence="19"/>
<comment type="catalytic activity">
    <reaction evidence="1 18 19">
        <text>(6R)-NADHX = (6S)-NADHX</text>
        <dbReference type="Rhea" id="RHEA:32215"/>
        <dbReference type="ChEBI" id="CHEBI:64074"/>
        <dbReference type="ChEBI" id="CHEBI:64075"/>
        <dbReference type="EC" id="5.1.99.6"/>
    </reaction>
</comment>
<evidence type="ECO:0000256" key="1">
    <source>
        <dbReference type="ARBA" id="ARBA00000013"/>
    </source>
</evidence>
<dbReference type="PIRSF" id="PIRSF017184">
    <property type="entry name" value="Nnr"/>
    <property type="match status" value="1"/>
</dbReference>
<dbReference type="EMBL" id="QTKU01000001">
    <property type="protein sequence ID" value="MBS8259630.1"/>
    <property type="molecule type" value="Genomic_DNA"/>
</dbReference>
<name>A0A944GSN3_9HYPH</name>
<accession>A0A944GSN3</accession>
<dbReference type="Pfam" id="PF03853">
    <property type="entry name" value="YjeF_N"/>
    <property type="match status" value="1"/>
</dbReference>
<dbReference type="PROSITE" id="PS51385">
    <property type="entry name" value="YJEF_N"/>
    <property type="match status" value="1"/>
</dbReference>
<feature type="binding site" evidence="18">
    <location>
        <position position="149"/>
    </location>
    <ligand>
        <name>K(+)</name>
        <dbReference type="ChEBI" id="CHEBI:29103"/>
    </ligand>
</feature>
<dbReference type="InterPro" id="IPR036652">
    <property type="entry name" value="YjeF_N_dom_sf"/>
</dbReference>
<comment type="caution">
    <text evidence="22">The sequence shown here is derived from an EMBL/GenBank/DDBJ whole genome shotgun (WGS) entry which is preliminary data.</text>
</comment>
<gene>
    <name evidence="18" type="primary">nnrE</name>
    <name evidence="17" type="synonym">nnrD</name>
    <name evidence="22" type="ORF">DYI23_05305</name>
</gene>
<dbReference type="SUPFAM" id="SSF53613">
    <property type="entry name" value="Ribokinase-like"/>
    <property type="match status" value="1"/>
</dbReference>
<feature type="binding site" evidence="17">
    <location>
        <position position="428"/>
    </location>
    <ligand>
        <name>AMP</name>
        <dbReference type="ChEBI" id="CHEBI:456215"/>
    </ligand>
</feature>
<dbReference type="PANTHER" id="PTHR12592:SF0">
    <property type="entry name" value="ATP-DEPENDENT (S)-NAD(P)H-HYDRATE DEHYDRATASE"/>
    <property type="match status" value="1"/>
</dbReference>
<feature type="binding site" evidence="17">
    <location>
        <position position="311"/>
    </location>
    <ligand>
        <name>(6S)-NADPHX</name>
        <dbReference type="ChEBI" id="CHEBI:64076"/>
    </ligand>
</feature>
<dbReference type="NCBIfam" id="TIGR00196">
    <property type="entry name" value="yjeF_cterm"/>
    <property type="match status" value="1"/>
</dbReference>
<dbReference type="CDD" id="cd01171">
    <property type="entry name" value="YXKO-related"/>
    <property type="match status" value="1"/>
</dbReference>
<dbReference type="PANTHER" id="PTHR12592">
    <property type="entry name" value="ATP-DEPENDENT (S)-NAD(P)H-HYDRATE DEHYDRATASE FAMILY MEMBER"/>
    <property type="match status" value="1"/>
</dbReference>
<evidence type="ECO:0000256" key="15">
    <source>
        <dbReference type="ARBA" id="ARBA00048238"/>
    </source>
</evidence>
<dbReference type="EC" id="4.2.1.136" evidence="19"/>
<keyword evidence="10 17" id="KW-0520">NAD</keyword>
<dbReference type="GO" id="GO:0046872">
    <property type="term" value="F:metal ion binding"/>
    <property type="evidence" value="ECO:0007669"/>
    <property type="project" value="UniProtKB-UniRule"/>
</dbReference>
<comment type="catalytic activity">
    <reaction evidence="15 17 19">
        <text>(6S)-NADHX + ADP = AMP + phosphate + NADH + H(+)</text>
        <dbReference type="Rhea" id="RHEA:32223"/>
        <dbReference type="ChEBI" id="CHEBI:15378"/>
        <dbReference type="ChEBI" id="CHEBI:43474"/>
        <dbReference type="ChEBI" id="CHEBI:57945"/>
        <dbReference type="ChEBI" id="CHEBI:64074"/>
        <dbReference type="ChEBI" id="CHEBI:456215"/>
        <dbReference type="ChEBI" id="CHEBI:456216"/>
        <dbReference type="EC" id="4.2.1.136"/>
    </reaction>
</comment>
<comment type="similarity">
    <text evidence="18">Belongs to the NnrE/AIBP family.</text>
</comment>
<comment type="caution">
    <text evidence="18">Lacks conserved residue(s) required for the propagation of feature annotation.</text>
</comment>
<dbReference type="InterPro" id="IPR030677">
    <property type="entry name" value="Nnr"/>
</dbReference>
<comment type="cofactor">
    <cofactor evidence="17">
        <name>Mg(2+)</name>
        <dbReference type="ChEBI" id="CHEBI:18420"/>
    </cofactor>
</comment>
<keyword evidence="6 17" id="KW-0547">Nucleotide-binding</keyword>
<dbReference type="HAMAP" id="MF_01966">
    <property type="entry name" value="NADHX_epimerase"/>
    <property type="match status" value="1"/>
</dbReference>
<evidence type="ECO:0000259" key="20">
    <source>
        <dbReference type="PROSITE" id="PS51383"/>
    </source>
</evidence>
<feature type="binding site" evidence="18">
    <location>
        <begin position="48"/>
        <end position="52"/>
    </location>
    <ligand>
        <name>(6S)-NADPHX</name>
        <dbReference type="ChEBI" id="CHEBI:64076"/>
    </ligand>
</feature>
<reference evidence="22" key="1">
    <citation type="submission" date="2018-08" db="EMBL/GenBank/DDBJ databases">
        <authorList>
            <person name="Jin W."/>
            <person name="Wang H."/>
            <person name="Yang Y."/>
            <person name="Li M."/>
            <person name="Liu J."/>
        </authorList>
    </citation>
    <scope>NUCLEOTIDE SEQUENCE</scope>
    <source>
        <strain evidence="22">AESS21</strain>
    </source>
</reference>
<dbReference type="NCBIfam" id="TIGR00197">
    <property type="entry name" value="yjeF_nterm"/>
    <property type="match status" value="1"/>
</dbReference>
<dbReference type="InterPro" id="IPR029056">
    <property type="entry name" value="Ribokinase-like"/>
</dbReference>
<feature type="domain" description="YjeF C-terminal" evidence="20">
    <location>
        <begin position="213"/>
        <end position="483"/>
    </location>
</feature>
<proteinExistence type="inferred from homology"/>
<protein>
    <recommendedName>
        <fullName evidence="19">Bifunctional NAD(P)H-hydrate repair enzyme</fullName>
    </recommendedName>
    <alternativeName>
        <fullName evidence="19">Nicotinamide nucleotide repair protein</fullName>
    </alternativeName>
    <domain>
        <recommendedName>
            <fullName evidence="19">ADP-dependent (S)-NAD(P)H-hydrate dehydratase</fullName>
            <ecNumber evidence="19">4.2.1.136</ecNumber>
        </recommendedName>
        <alternativeName>
            <fullName evidence="19">ADP-dependent NAD(P)HX dehydratase</fullName>
        </alternativeName>
    </domain>
    <domain>
        <recommendedName>
            <fullName evidence="19">NAD(P)H-hydrate epimerase</fullName>
            <ecNumber evidence="19">5.1.99.6</ecNumber>
        </recommendedName>
    </domain>
</protein>
<dbReference type="GO" id="GO:0046496">
    <property type="term" value="P:nicotinamide nucleotide metabolic process"/>
    <property type="evidence" value="ECO:0007669"/>
    <property type="project" value="UniProtKB-UniRule"/>
</dbReference>
<keyword evidence="5 18" id="KW-0479">Metal-binding</keyword>
<evidence type="ECO:0000256" key="2">
    <source>
        <dbReference type="ARBA" id="ARBA00000909"/>
    </source>
</evidence>
<dbReference type="InterPro" id="IPR017953">
    <property type="entry name" value="Carbohydrate_kinase_pred_CS"/>
</dbReference>
<keyword evidence="12 17" id="KW-0456">Lyase</keyword>
<comment type="cofactor">
    <cofactor evidence="18 19">
        <name>K(+)</name>
        <dbReference type="ChEBI" id="CHEBI:29103"/>
    </cofactor>
    <text evidence="18 19">Binds 1 potassium ion per subunit.</text>
</comment>
<comment type="similarity">
    <text evidence="4 19">In the C-terminal section; belongs to the NnrD/CARKD family.</text>
</comment>
<dbReference type="GO" id="GO:0005524">
    <property type="term" value="F:ATP binding"/>
    <property type="evidence" value="ECO:0007669"/>
    <property type="project" value="UniProtKB-UniRule"/>
</dbReference>
<keyword evidence="11 18" id="KW-0413">Isomerase</keyword>
<keyword evidence="9 18" id="KW-0630">Potassium</keyword>
<dbReference type="GO" id="GO:0110051">
    <property type="term" value="P:metabolite repair"/>
    <property type="evidence" value="ECO:0007669"/>
    <property type="project" value="TreeGrafter"/>
</dbReference>
<feature type="binding site" evidence="17">
    <location>
        <begin position="399"/>
        <end position="403"/>
    </location>
    <ligand>
        <name>AMP</name>
        <dbReference type="ChEBI" id="CHEBI:456215"/>
    </ligand>
</feature>
<evidence type="ECO:0000256" key="19">
    <source>
        <dbReference type="PIRNR" id="PIRNR017184"/>
    </source>
</evidence>
<evidence type="ECO:0000256" key="18">
    <source>
        <dbReference type="HAMAP-Rule" id="MF_01966"/>
    </source>
</evidence>
<feature type="binding site" evidence="18">
    <location>
        <position position="49"/>
    </location>
    <ligand>
        <name>K(+)</name>
        <dbReference type="ChEBI" id="CHEBI:29103"/>
    </ligand>
</feature>
<evidence type="ECO:0000256" key="6">
    <source>
        <dbReference type="ARBA" id="ARBA00022741"/>
    </source>
</evidence>
<evidence type="ECO:0000256" key="4">
    <source>
        <dbReference type="ARBA" id="ARBA00009524"/>
    </source>
</evidence>
<evidence type="ECO:0000256" key="10">
    <source>
        <dbReference type="ARBA" id="ARBA00023027"/>
    </source>
</evidence>
<dbReference type="Gene3D" id="3.40.50.10260">
    <property type="entry name" value="YjeF N-terminal domain"/>
    <property type="match status" value="1"/>
</dbReference>
<dbReference type="InterPro" id="IPR004443">
    <property type="entry name" value="YjeF_N_dom"/>
</dbReference>
<comment type="similarity">
    <text evidence="17">Belongs to the NnrD/CARKD family.</text>
</comment>
<dbReference type="Proteomes" id="UP000705379">
    <property type="component" value="Unassembled WGS sequence"/>
</dbReference>
<keyword evidence="7 17" id="KW-0067">ATP-binding</keyword>
<comment type="similarity">
    <text evidence="3 19">In the N-terminal section; belongs to the NnrE/AIBP family.</text>
</comment>
<evidence type="ECO:0000256" key="13">
    <source>
        <dbReference type="ARBA" id="ARBA00023268"/>
    </source>
</evidence>
<evidence type="ECO:0000256" key="8">
    <source>
        <dbReference type="ARBA" id="ARBA00022857"/>
    </source>
</evidence>
<dbReference type="Gene3D" id="3.40.1190.20">
    <property type="match status" value="1"/>
</dbReference>
<evidence type="ECO:0000256" key="5">
    <source>
        <dbReference type="ARBA" id="ARBA00022723"/>
    </source>
</evidence>
<dbReference type="PROSITE" id="PS51383">
    <property type="entry name" value="YJEF_C_3"/>
    <property type="match status" value="1"/>
</dbReference>
<reference evidence="22" key="2">
    <citation type="journal article" date="2021" name="Microorganisms">
        <title>Bacterial Dimethylsulfoniopropionate Biosynthesis in the East China Sea.</title>
        <authorList>
            <person name="Liu J."/>
            <person name="Zhang Y."/>
            <person name="Liu J."/>
            <person name="Zhong H."/>
            <person name="Williams B.T."/>
            <person name="Zheng Y."/>
            <person name="Curson A.R.J."/>
            <person name="Sun C."/>
            <person name="Sun H."/>
            <person name="Song D."/>
            <person name="Wagner Mackenzie B."/>
            <person name="Bermejo Martinez A."/>
            <person name="Todd J.D."/>
            <person name="Zhang X.H."/>
        </authorList>
    </citation>
    <scope>NUCLEOTIDE SEQUENCE</scope>
    <source>
        <strain evidence="22">AESS21</strain>
    </source>
</reference>
<dbReference type="GO" id="GO:0052856">
    <property type="term" value="F:NAD(P)HX epimerase activity"/>
    <property type="evidence" value="ECO:0007669"/>
    <property type="project" value="UniProtKB-UniRule"/>
</dbReference>
<feature type="domain" description="YjeF N-terminal" evidence="21">
    <location>
        <begin position="1"/>
        <end position="203"/>
    </location>
</feature>
<evidence type="ECO:0000256" key="9">
    <source>
        <dbReference type="ARBA" id="ARBA00022958"/>
    </source>
</evidence>
<dbReference type="PROSITE" id="PS01050">
    <property type="entry name" value="YJEF_C_2"/>
    <property type="match status" value="1"/>
</dbReference>
<evidence type="ECO:0000256" key="12">
    <source>
        <dbReference type="ARBA" id="ARBA00023239"/>
    </source>
</evidence>
<keyword evidence="13" id="KW-0511">Multifunctional enzyme</keyword>
<feature type="binding site" evidence="18">
    <location>
        <begin position="117"/>
        <end position="123"/>
    </location>
    <ligand>
        <name>(6S)-NADPHX</name>
        <dbReference type="ChEBI" id="CHEBI:64076"/>
    </ligand>
</feature>
<dbReference type="Pfam" id="PF01256">
    <property type="entry name" value="Carb_kinase"/>
    <property type="match status" value="1"/>
</dbReference>
<comment type="function">
    <text evidence="18">Catalyzes the epimerization of the S- and R-forms of NAD(P)HX, a damaged form of NAD(P)H that is a result of enzymatic or heat-dependent hydration. This is a prerequisite for the S-specific NAD(P)H-hydrate dehydratase to allow the repair of both epimers of NAD(P)HX.</text>
</comment>
<evidence type="ECO:0000256" key="3">
    <source>
        <dbReference type="ARBA" id="ARBA00006001"/>
    </source>
</evidence>
<evidence type="ECO:0000256" key="11">
    <source>
        <dbReference type="ARBA" id="ARBA00023235"/>
    </source>
</evidence>
<dbReference type="HAMAP" id="MF_01965">
    <property type="entry name" value="NADHX_dehydratase"/>
    <property type="match status" value="1"/>
</dbReference>
<comment type="function">
    <text evidence="17">Catalyzes the dehydration of the S-form of NAD(P)HX at the expense of ADP, which is converted to AMP. Together with NAD(P)HX epimerase, which catalyzes the epimerization of the S- and R-forms, the enzyme allows the repair of both epimers of NAD(P)HX, a damaged form of NAD(P)H that is a result of enzymatic or heat-dependent hydration.</text>
</comment>
<evidence type="ECO:0000313" key="22">
    <source>
        <dbReference type="EMBL" id="MBS8259630.1"/>
    </source>
</evidence>